<evidence type="ECO:0000313" key="3">
    <source>
        <dbReference type="EMBL" id="QDI02531.1"/>
    </source>
</evidence>
<sequence>MKLRLDLPSIIIIATAFFIYGGVIGEGIEQYRSRQNPKTFHANDQYKASQSCVDQNSHPS</sequence>
<dbReference type="Proteomes" id="UP000319349">
    <property type="component" value="Chromosome"/>
</dbReference>
<protein>
    <submittedName>
        <fullName evidence="3">Uncharacterized protein</fullName>
    </submittedName>
</protein>
<feature type="transmembrane region" description="Helical" evidence="2">
    <location>
        <begin position="6"/>
        <end position="28"/>
    </location>
</feature>
<evidence type="ECO:0000313" key="4">
    <source>
        <dbReference type="Proteomes" id="UP000319349"/>
    </source>
</evidence>
<accession>A0A514E946</accession>
<evidence type="ECO:0000256" key="1">
    <source>
        <dbReference type="SAM" id="MobiDB-lite"/>
    </source>
</evidence>
<name>A0A514E946_9XANT</name>
<proteinExistence type="predicted"/>
<evidence type="ECO:0000256" key="2">
    <source>
        <dbReference type="SAM" id="Phobius"/>
    </source>
</evidence>
<dbReference type="AlphaFoldDB" id="A0A514E946"/>
<dbReference type="RefSeq" id="WP_126966382.1">
    <property type="nucleotide sequence ID" value="NZ_CP038228.1"/>
</dbReference>
<keyword evidence="2" id="KW-0812">Transmembrane</keyword>
<gene>
    <name evidence="3" type="ORF">E4A48_01380</name>
</gene>
<keyword evidence="2" id="KW-1133">Transmembrane helix</keyword>
<keyword evidence="4" id="KW-1185">Reference proteome</keyword>
<organism evidence="3 4">
    <name type="scientific">Xanthomonas cerealis pv. cerealis</name>
    <dbReference type="NCBI Taxonomy" id="152263"/>
    <lineage>
        <taxon>Bacteria</taxon>
        <taxon>Pseudomonadati</taxon>
        <taxon>Pseudomonadota</taxon>
        <taxon>Gammaproteobacteria</taxon>
        <taxon>Lysobacterales</taxon>
        <taxon>Lysobacteraceae</taxon>
        <taxon>Xanthomonas</taxon>
        <taxon>Xanthomonas translucens group</taxon>
        <taxon>Xanthomonas cerealis</taxon>
    </lineage>
</organism>
<feature type="compositionally biased region" description="Polar residues" evidence="1">
    <location>
        <begin position="46"/>
        <end position="60"/>
    </location>
</feature>
<keyword evidence="2" id="KW-0472">Membrane</keyword>
<reference evidence="3 4" key="1">
    <citation type="submission" date="2019-03" db="EMBL/GenBank/DDBJ databases">
        <title>Tal1 in Xanthomonas translucens pv. cerealis Contributes to Virulence in Bacterial Leaf Streak of Wheat.</title>
        <authorList>
            <person name="Shah S.M.A."/>
            <person name="Haq F."/>
            <person name="Ma W."/>
            <person name="Xu X."/>
            <person name="Wang S."/>
            <person name="Xu Z."/>
            <person name="Zou L."/>
            <person name="Zhu B."/>
            <person name="Chen G."/>
        </authorList>
    </citation>
    <scope>NUCLEOTIDE SEQUENCE [LARGE SCALE GENOMIC DNA]</scope>
    <source>
        <strain evidence="3 4">01</strain>
    </source>
</reference>
<feature type="region of interest" description="Disordered" evidence="1">
    <location>
        <begin position="35"/>
        <end position="60"/>
    </location>
</feature>
<dbReference type="EMBL" id="CP038228">
    <property type="protein sequence ID" value="QDI02531.1"/>
    <property type="molecule type" value="Genomic_DNA"/>
</dbReference>